<dbReference type="Gene3D" id="3.30.160.60">
    <property type="entry name" value="Classic Zinc Finger"/>
    <property type="match status" value="2"/>
</dbReference>
<keyword evidence="5 11" id="KW-0863">Zinc-finger</keyword>
<evidence type="ECO:0000256" key="2">
    <source>
        <dbReference type="ARBA" id="ARBA00006991"/>
    </source>
</evidence>
<evidence type="ECO:0000256" key="9">
    <source>
        <dbReference type="ARBA" id="ARBA00023163"/>
    </source>
</evidence>
<dbReference type="InterPro" id="IPR036236">
    <property type="entry name" value="Znf_C2H2_sf"/>
</dbReference>
<dbReference type="InterPro" id="IPR013087">
    <property type="entry name" value="Znf_C2H2_type"/>
</dbReference>
<protein>
    <submittedName>
        <fullName evidence="14">Zinc finger protein 774</fullName>
    </submittedName>
</protein>
<dbReference type="PANTHER" id="PTHR23235">
    <property type="entry name" value="KRUEPPEL-LIKE TRANSCRIPTION FACTOR"/>
    <property type="match status" value="1"/>
</dbReference>
<proteinExistence type="inferred from homology"/>
<comment type="subcellular location">
    <subcellularLocation>
        <location evidence="1">Nucleus</location>
    </subcellularLocation>
</comment>
<feature type="region of interest" description="Disordered" evidence="12">
    <location>
        <begin position="67"/>
        <end position="150"/>
    </location>
</feature>
<feature type="non-terminal residue" evidence="14">
    <location>
        <position position="1"/>
    </location>
</feature>
<keyword evidence="7" id="KW-0805">Transcription regulation</keyword>
<keyword evidence="10" id="KW-0539">Nucleus</keyword>
<keyword evidence="6" id="KW-0862">Zinc</keyword>
<dbReference type="AlphaFoldDB" id="A0A8T1S3I0"/>
<dbReference type="PROSITE" id="PS50157">
    <property type="entry name" value="ZINC_FINGER_C2H2_2"/>
    <property type="match status" value="2"/>
</dbReference>
<dbReference type="SMART" id="SM00355">
    <property type="entry name" value="ZnF_C2H2"/>
    <property type="match status" value="2"/>
</dbReference>
<dbReference type="Pfam" id="PF00096">
    <property type="entry name" value="zf-C2H2"/>
    <property type="match status" value="2"/>
</dbReference>
<dbReference type="OrthoDB" id="4777309at2759"/>
<evidence type="ECO:0000256" key="3">
    <source>
        <dbReference type="ARBA" id="ARBA00022723"/>
    </source>
</evidence>
<dbReference type="PANTHER" id="PTHR23235:SF152">
    <property type="entry name" value="SI:DKEY-210J14.3"/>
    <property type="match status" value="1"/>
</dbReference>
<keyword evidence="8" id="KW-0238">DNA-binding</keyword>
<keyword evidence="9" id="KW-0804">Transcription</keyword>
<dbReference type="GO" id="GO:0000981">
    <property type="term" value="F:DNA-binding transcription factor activity, RNA polymerase II-specific"/>
    <property type="evidence" value="ECO:0007669"/>
    <property type="project" value="TreeGrafter"/>
</dbReference>
<name>A0A8T1S3I0_CHESE</name>
<evidence type="ECO:0000256" key="6">
    <source>
        <dbReference type="ARBA" id="ARBA00022833"/>
    </source>
</evidence>
<gene>
    <name evidence="14" type="ORF">G0U57_020603</name>
</gene>
<dbReference type="FunFam" id="3.30.160.60:FF:002343">
    <property type="entry name" value="Zinc finger protein 33A"/>
    <property type="match status" value="1"/>
</dbReference>
<evidence type="ECO:0000256" key="8">
    <source>
        <dbReference type="ARBA" id="ARBA00023125"/>
    </source>
</evidence>
<dbReference type="Proteomes" id="UP000765507">
    <property type="component" value="Unassembled WGS sequence"/>
</dbReference>
<feature type="compositionally biased region" description="Basic and acidic residues" evidence="12">
    <location>
        <begin position="86"/>
        <end position="97"/>
    </location>
</feature>
<dbReference type="GO" id="GO:0000978">
    <property type="term" value="F:RNA polymerase II cis-regulatory region sequence-specific DNA binding"/>
    <property type="evidence" value="ECO:0007669"/>
    <property type="project" value="TreeGrafter"/>
</dbReference>
<evidence type="ECO:0000256" key="1">
    <source>
        <dbReference type="ARBA" id="ARBA00004123"/>
    </source>
</evidence>
<keyword evidence="4" id="KW-0677">Repeat</keyword>
<sequence>MNTYQPPPKKGMSLHHGPLQVKSIWGILNRPLCFAVSGIADSAVLIQMAKWEDLWVPGFQDFKERKLSKDTHTDDEIASESEEDDRPQPEGPEKVEPHGTLSRRSKSNVSQSQQSSEKQPQKPAGKRRGKSAPPERALGKQQRIHKGEVPNACLECGKVFGRKSHLVRHQRTHRREKPTICNECGKSFSRSSTLVEHQRTHTGE</sequence>
<keyword evidence="3" id="KW-0479">Metal-binding</keyword>
<feature type="compositionally biased region" description="Low complexity" evidence="12">
    <location>
        <begin position="107"/>
        <end position="122"/>
    </location>
</feature>
<dbReference type="EMBL" id="JAHGAV010000888">
    <property type="protein sequence ID" value="KAG6923400.1"/>
    <property type="molecule type" value="Genomic_DNA"/>
</dbReference>
<evidence type="ECO:0000259" key="13">
    <source>
        <dbReference type="PROSITE" id="PS50157"/>
    </source>
</evidence>
<comment type="similarity">
    <text evidence="2">Belongs to the krueppel C2H2-type zinc-finger protein family.</text>
</comment>
<evidence type="ECO:0000256" key="5">
    <source>
        <dbReference type="ARBA" id="ARBA00022771"/>
    </source>
</evidence>
<feature type="domain" description="C2H2-type" evidence="13">
    <location>
        <begin position="151"/>
        <end position="178"/>
    </location>
</feature>
<evidence type="ECO:0000313" key="14">
    <source>
        <dbReference type="EMBL" id="KAG6923400.1"/>
    </source>
</evidence>
<evidence type="ECO:0000256" key="7">
    <source>
        <dbReference type="ARBA" id="ARBA00023015"/>
    </source>
</evidence>
<evidence type="ECO:0000256" key="10">
    <source>
        <dbReference type="ARBA" id="ARBA00023242"/>
    </source>
</evidence>
<dbReference type="SUPFAM" id="SSF57667">
    <property type="entry name" value="beta-beta-alpha zinc fingers"/>
    <property type="match status" value="1"/>
</dbReference>
<evidence type="ECO:0000256" key="11">
    <source>
        <dbReference type="PROSITE-ProRule" id="PRU00042"/>
    </source>
</evidence>
<reference evidence="14 15" key="1">
    <citation type="journal article" date="2020" name="G3 (Bethesda)">
        <title>Draft Genome of the Common Snapping Turtle, Chelydra serpentina, a Model for Phenotypic Plasticity in Reptiles.</title>
        <authorList>
            <person name="Das D."/>
            <person name="Singh S.K."/>
            <person name="Bierstedt J."/>
            <person name="Erickson A."/>
            <person name="Galli G.L.J."/>
            <person name="Crossley D.A. 2nd"/>
            <person name="Rhen T."/>
        </authorList>
    </citation>
    <scope>NUCLEOTIDE SEQUENCE [LARGE SCALE GENOMIC DNA]</scope>
    <source>
        <strain evidence="14">KW</strain>
    </source>
</reference>
<organism evidence="14 15">
    <name type="scientific">Chelydra serpentina</name>
    <name type="common">Snapping turtle</name>
    <name type="synonym">Testudo serpentina</name>
    <dbReference type="NCBI Taxonomy" id="8475"/>
    <lineage>
        <taxon>Eukaryota</taxon>
        <taxon>Metazoa</taxon>
        <taxon>Chordata</taxon>
        <taxon>Craniata</taxon>
        <taxon>Vertebrata</taxon>
        <taxon>Euteleostomi</taxon>
        <taxon>Archelosauria</taxon>
        <taxon>Testudinata</taxon>
        <taxon>Testudines</taxon>
        <taxon>Cryptodira</taxon>
        <taxon>Durocryptodira</taxon>
        <taxon>Americhelydia</taxon>
        <taxon>Chelydroidea</taxon>
        <taxon>Chelydridae</taxon>
        <taxon>Chelydra</taxon>
    </lineage>
</organism>
<evidence type="ECO:0000313" key="15">
    <source>
        <dbReference type="Proteomes" id="UP000765507"/>
    </source>
</evidence>
<feature type="domain" description="C2H2-type" evidence="13">
    <location>
        <begin position="179"/>
        <end position="204"/>
    </location>
</feature>
<comment type="caution">
    <text evidence="14">The sequence shown here is derived from an EMBL/GenBank/DDBJ whole genome shotgun (WGS) entry which is preliminary data.</text>
</comment>
<feature type="compositionally biased region" description="Acidic residues" evidence="12">
    <location>
        <begin position="76"/>
        <end position="85"/>
    </location>
</feature>
<dbReference type="FunFam" id="3.30.160.60:FF:000336">
    <property type="entry name" value="zinc finger protein 768"/>
    <property type="match status" value="1"/>
</dbReference>
<dbReference type="PROSITE" id="PS00028">
    <property type="entry name" value="ZINC_FINGER_C2H2_1"/>
    <property type="match status" value="2"/>
</dbReference>
<evidence type="ECO:0000256" key="12">
    <source>
        <dbReference type="SAM" id="MobiDB-lite"/>
    </source>
</evidence>
<accession>A0A8T1S3I0</accession>
<evidence type="ECO:0000256" key="4">
    <source>
        <dbReference type="ARBA" id="ARBA00022737"/>
    </source>
</evidence>
<dbReference type="GO" id="GO:0008270">
    <property type="term" value="F:zinc ion binding"/>
    <property type="evidence" value="ECO:0007669"/>
    <property type="project" value="UniProtKB-KW"/>
</dbReference>
<keyword evidence="15" id="KW-1185">Reference proteome</keyword>